<accession>A0AAE0C306</accession>
<keyword evidence="3" id="KW-1185">Reference proteome</keyword>
<reference evidence="2 3" key="1">
    <citation type="journal article" date="2015" name="Genome Biol. Evol.">
        <title>Comparative Genomics of a Bacterivorous Green Alga Reveals Evolutionary Causalities and Consequences of Phago-Mixotrophic Mode of Nutrition.</title>
        <authorList>
            <person name="Burns J.A."/>
            <person name="Paasch A."/>
            <person name="Narechania A."/>
            <person name="Kim E."/>
        </authorList>
    </citation>
    <scope>NUCLEOTIDE SEQUENCE [LARGE SCALE GENOMIC DNA]</scope>
    <source>
        <strain evidence="2 3">PLY_AMNH</strain>
    </source>
</reference>
<feature type="region of interest" description="Disordered" evidence="1">
    <location>
        <begin position="207"/>
        <end position="236"/>
    </location>
</feature>
<comment type="caution">
    <text evidence="2">The sequence shown here is derived from an EMBL/GenBank/DDBJ whole genome shotgun (WGS) entry which is preliminary data.</text>
</comment>
<feature type="compositionally biased region" description="Gly residues" evidence="1">
    <location>
        <begin position="215"/>
        <end position="224"/>
    </location>
</feature>
<evidence type="ECO:0000256" key="1">
    <source>
        <dbReference type="SAM" id="MobiDB-lite"/>
    </source>
</evidence>
<evidence type="ECO:0008006" key="4">
    <source>
        <dbReference type="Google" id="ProtNLM"/>
    </source>
</evidence>
<proteinExistence type="predicted"/>
<evidence type="ECO:0000313" key="2">
    <source>
        <dbReference type="EMBL" id="KAK3246387.1"/>
    </source>
</evidence>
<name>A0AAE0C306_9CHLO</name>
<evidence type="ECO:0000313" key="3">
    <source>
        <dbReference type="Proteomes" id="UP001190700"/>
    </source>
</evidence>
<gene>
    <name evidence="2" type="ORF">CYMTET_44070</name>
</gene>
<sequence>MSSHATAATANETPADVEPGTTAELRYLIKAAAEELPQLDVWHAHGRLFYGPVNDGALRTVPASRLEPGSERTVASWRWDVHIDERGIFLSEDTVRALLRFFAAQPAAALWLDAVCLDQFNISGLHSPRMADVVACSRLYECPEHRPRILLVTSEPLRSAVAVEGAAEGSDVVVARLAVRRAAAMIEAGLEAMAGDRGSLEQVVAGVSSTSEGGTTSGGGGDVGGDGRGRGAPEAESHRLNLAARDFALDFLGAVVAALQDGAEFRPHPCGSEYWERLWTLKERYQLLARRRVHEIADGAEMGRSAMEFMQRQLSEDARRKAKEQAEQEDRCRDQCGPLCGRDFSGKASLQEPISLVPSSSFDLLLWYTQLVMDVGEAFATCKIDGEPAPRLETETEAETARFHACLSGSKECVTFSMTALFTARESLWTYNQLGPEMLDIRAALRCVELIMLCSAVCSADAKPCASTPLVEPTGSLAELVSAACKSLRRLAELGALEHEAQALDPQQFQPAQAEDAQAGKAFQRAKALLGVELLRSSHVRATVETDRLLVYNLLTEESAATTADAVSVAVSMAVKAPRQAERKDLHTMMHISPPNRGGFHLPSTVADALKLIVKHVCWSILGPASDACSSDETIEVPDAAAQIPHLEIERARVAKAKLNPAMERDGYDFDSTTVFSRQAQVDYKRIAALYPSECSPGSSTRCSAQFHLGLLSARGVTAQNLLVQDPLYLEEYENPERLTLVLMHKDLHTHGLSYKHVEGRGIDLVYGTGFEDDPDGVARAVLQAVTTDTPHVVTVQFSFRYSSHRASLWEMHVDFVKVKAYTVNIDRLHQIMNCQDQPMGGTLRKQVKETPHVKTLSDRVNGERSTPRAEKPTAFRPGRPKHCKVVAGPLAEEGNWSQGGVSEKVAFHKGTGVTIPLCGNTTCMESRLRHWRRDCPRGGKRANGAGVRGARAFATEDVENDFYAVQFQHSNDDN</sequence>
<dbReference type="Proteomes" id="UP001190700">
    <property type="component" value="Unassembled WGS sequence"/>
</dbReference>
<dbReference type="AlphaFoldDB" id="A0AAE0C306"/>
<dbReference type="EMBL" id="LGRX02029863">
    <property type="protein sequence ID" value="KAK3246387.1"/>
    <property type="molecule type" value="Genomic_DNA"/>
</dbReference>
<organism evidence="2 3">
    <name type="scientific">Cymbomonas tetramitiformis</name>
    <dbReference type="NCBI Taxonomy" id="36881"/>
    <lineage>
        <taxon>Eukaryota</taxon>
        <taxon>Viridiplantae</taxon>
        <taxon>Chlorophyta</taxon>
        <taxon>Pyramimonadophyceae</taxon>
        <taxon>Pyramimonadales</taxon>
        <taxon>Pyramimonadaceae</taxon>
        <taxon>Cymbomonas</taxon>
    </lineage>
</organism>
<feature type="compositionally biased region" description="Basic and acidic residues" evidence="1">
    <location>
        <begin position="225"/>
        <end position="236"/>
    </location>
</feature>
<protein>
    <recommendedName>
        <fullName evidence="4">Heterokaryon incompatibility domain-containing protein</fullName>
    </recommendedName>
</protein>